<proteinExistence type="predicted"/>
<feature type="transmembrane region" description="Helical" evidence="1">
    <location>
        <begin position="162"/>
        <end position="189"/>
    </location>
</feature>
<evidence type="ECO:0000313" key="3">
    <source>
        <dbReference type="Proteomes" id="UP001223390"/>
    </source>
</evidence>
<keyword evidence="3" id="KW-1185">Reference proteome</keyword>
<dbReference type="PANTHER" id="PTHR33133:SF1">
    <property type="entry name" value="EXPRESSED PROTEIN-RELATED"/>
    <property type="match status" value="1"/>
</dbReference>
<dbReference type="PANTHER" id="PTHR33133">
    <property type="entry name" value="OS08G0107100 PROTEIN-RELATED"/>
    <property type="match status" value="1"/>
</dbReference>
<feature type="transmembrane region" description="Helical" evidence="1">
    <location>
        <begin position="245"/>
        <end position="264"/>
    </location>
</feature>
<keyword evidence="1" id="KW-1133">Transmembrane helix</keyword>
<protein>
    <recommendedName>
        <fullName evidence="4">Glycerophosphoryl diester phosphodiesterase membrane domain-containing protein</fullName>
    </recommendedName>
</protein>
<sequence length="366" mass="38078">MSHHSGWGQHPQQYGPQWGGGWIQPPPQPGVIPLRPLGPGEMVGGAFKAFRQYWKPLVGVMLAVQGAGFLLVVAATVIGVAAASSSFAEVFAVDSDAHADSSDVATVFLALLPAGVILLLVMLLGTAAVGALCPAVVQEAVLGRTATFRDVWRRTWSRLPSVLGAVFLTGLIAGGPAVLIYAIGIPLTIMAWDGSGTPAGVLLLVLAALSWMPVAAWLAVRFSLAPAAAVFEDLRPVAALRRSAALVKGSWWRVFGVTLLAYLVGMAGGYAIQMPFGLVGVLALFPSMLDSGAGDGVSATMVIGLIVYLACLLLGTVVSALFQLGYPQLVVSLLYVDQRMRNENLAPDLVTAAYGGRTPGRDPASP</sequence>
<organism evidence="2 3">
    <name type="scientific">Streptomyces katrae</name>
    <dbReference type="NCBI Taxonomy" id="68223"/>
    <lineage>
        <taxon>Bacteria</taxon>
        <taxon>Bacillati</taxon>
        <taxon>Actinomycetota</taxon>
        <taxon>Actinomycetes</taxon>
        <taxon>Kitasatosporales</taxon>
        <taxon>Streptomycetaceae</taxon>
        <taxon>Streptomyces</taxon>
    </lineage>
</organism>
<gene>
    <name evidence="2" type="ORF">QEZ40_005892</name>
</gene>
<dbReference type="EMBL" id="JASITI010000058">
    <property type="protein sequence ID" value="MDK9500262.1"/>
    <property type="molecule type" value="Genomic_DNA"/>
</dbReference>
<feature type="transmembrane region" description="Helical" evidence="1">
    <location>
        <begin position="104"/>
        <end position="137"/>
    </location>
</feature>
<keyword evidence="1" id="KW-0472">Membrane</keyword>
<comment type="caution">
    <text evidence="2">The sequence shown here is derived from an EMBL/GenBank/DDBJ whole genome shotgun (WGS) entry which is preliminary data.</text>
</comment>
<keyword evidence="1" id="KW-0812">Transmembrane</keyword>
<feature type="transmembrane region" description="Helical" evidence="1">
    <location>
        <begin position="201"/>
        <end position="224"/>
    </location>
</feature>
<evidence type="ECO:0000313" key="2">
    <source>
        <dbReference type="EMBL" id="MDK9500262.1"/>
    </source>
</evidence>
<feature type="transmembrane region" description="Helical" evidence="1">
    <location>
        <begin position="57"/>
        <end position="84"/>
    </location>
</feature>
<reference evidence="2 3" key="1">
    <citation type="submission" date="2023-05" db="EMBL/GenBank/DDBJ databases">
        <title>Sequencing and Assembly of Streptomyces sp. NP73.</title>
        <authorList>
            <person name="Konwar A.N."/>
            <person name="Saikia K."/>
            <person name="Thakur D."/>
        </authorList>
    </citation>
    <scope>NUCLEOTIDE SEQUENCE [LARGE SCALE GENOMIC DNA]</scope>
    <source>
        <strain evidence="2 3">NP73</strain>
    </source>
</reference>
<evidence type="ECO:0008006" key="4">
    <source>
        <dbReference type="Google" id="ProtNLM"/>
    </source>
</evidence>
<name>A0ABT7H2Y1_9ACTN</name>
<accession>A0ABT7H2Y1</accession>
<evidence type="ECO:0000256" key="1">
    <source>
        <dbReference type="SAM" id="Phobius"/>
    </source>
</evidence>
<dbReference type="Proteomes" id="UP001223390">
    <property type="component" value="Unassembled WGS sequence"/>
</dbReference>
<feature type="transmembrane region" description="Helical" evidence="1">
    <location>
        <begin position="301"/>
        <end position="326"/>
    </location>
</feature>
<dbReference type="RefSeq" id="WP_285345932.1">
    <property type="nucleotide sequence ID" value="NZ_JASITI010000058.1"/>
</dbReference>